<evidence type="ECO:0000256" key="1">
    <source>
        <dbReference type="SAM" id="Phobius"/>
    </source>
</evidence>
<dbReference type="Proteomes" id="UP000245396">
    <property type="component" value="Unassembled WGS sequence"/>
</dbReference>
<comment type="caution">
    <text evidence="2">The sequence shown here is derived from an EMBL/GenBank/DDBJ whole genome shotgun (WGS) entry which is preliminary data.</text>
</comment>
<feature type="transmembrane region" description="Helical" evidence="1">
    <location>
        <begin position="83"/>
        <end position="105"/>
    </location>
</feature>
<organism evidence="2 3">
    <name type="scientific">Pseudaminobacter salicylatoxidans</name>
    <dbReference type="NCBI Taxonomy" id="93369"/>
    <lineage>
        <taxon>Bacteria</taxon>
        <taxon>Pseudomonadati</taxon>
        <taxon>Pseudomonadota</taxon>
        <taxon>Alphaproteobacteria</taxon>
        <taxon>Hyphomicrobiales</taxon>
        <taxon>Phyllobacteriaceae</taxon>
        <taxon>Pseudaminobacter</taxon>
    </lineage>
</organism>
<keyword evidence="3" id="KW-1185">Reference proteome</keyword>
<sequence>MTGVLAIVLRLAVILLGYIGASLAASAFVNILMFGPLGMGPDGSIAPAFIFTIPFTALFVAYFAFLPALLAVLATEFLGKRDWLTHALGGGAVALAAIGLMFAGMNATQDFGDEGFDLPRLDQPQMALLFVGAGLVGGIAYWLIAGRSAGSWRQDTRLPPSAPAP</sequence>
<reference evidence="2 3" key="1">
    <citation type="submission" date="2018-05" db="EMBL/GenBank/DDBJ databases">
        <title>Genomic Encyclopedia of Type Strains, Phase IV (KMG-IV): sequencing the most valuable type-strain genomes for metagenomic binning, comparative biology and taxonomic classification.</title>
        <authorList>
            <person name="Goeker M."/>
        </authorList>
    </citation>
    <scope>NUCLEOTIDE SEQUENCE [LARGE SCALE GENOMIC DNA]</scope>
    <source>
        <strain evidence="2 3">DSM 6986</strain>
    </source>
</reference>
<keyword evidence="1" id="KW-0472">Membrane</keyword>
<name>A0A316CKW3_PSESE</name>
<dbReference type="RefSeq" id="WP_109613971.1">
    <property type="nucleotide sequence ID" value="NZ_QGGG01000013.1"/>
</dbReference>
<proteinExistence type="predicted"/>
<feature type="transmembrane region" description="Helical" evidence="1">
    <location>
        <begin position="125"/>
        <end position="144"/>
    </location>
</feature>
<dbReference type="OrthoDB" id="7906671at2"/>
<dbReference type="AlphaFoldDB" id="A0A316CKW3"/>
<feature type="transmembrane region" description="Helical" evidence="1">
    <location>
        <begin position="48"/>
        <end position="71"/>
    </location>
</feature>
<protein>
    <submittedName>
        <fullName evidence="2">Uncharacterized protein</fullName>
    </submittedName>
</protein>
<keyword evidence="1" id="KW-1133">Transmembrane helix</keyword>
<evidence type="ECO:0000313" key="2">
    <source>
        <dbReference type="EMBL" id="PWJ80128.1"/>
    </source>
</evidence>
<dbReference type="STRING" id="1192868.GCA_000304395_01174"/>
<accession>A0A316CKW3</accession>
<keyword evidence="1" id="KW-0812">Transmembrane</keyword>
<dbReference type="EMBL" id="QGGG01000013">
    <property type="protein sequence ID" value="PWJ80128.1"/>
    <property type="molecule type" value="Genomic_DNA"/>
</dbReference>
<gene>
    <name evidence="2" type="ORF">C7441_11353</name>
</gene>
<evidence type="ECO:0000313" key="3">
    <source>
        <dbReference type="Proteomes" id="UP000245396"/>
    </source>
</evidence>